<gene>
    <name evidence="7" type="ordered locus">TUZN_0895</name>
</gene>
<feature type="transmembrane region" description="Helical" evidence="6">
    <location>
        <begin position="342"/>
        <end position="360"/>
    </location>
</feature>
<dbReference type="InterPro" id="IPR001851">
    <property type="entry name" value="ABC_transp_permease"/>
</dbReference>
<reference evidence="7 8" key="1">
    <citation type="journal article" date="2011" name="J. Bacteriol.">
        <title>Complete genome sequence of the thermoacidophilic crenarchaeon Thermoproteus uzoniensis 768-20.</title>
        <authorList>
            <person name="Mardanov A.V."/>
            <person name="Gumerov V.M."/>
            <person name="Beletsky A.V."/>
            <person name="Prokofeva M.I."/>
            <person name="Bonch-Osmolovskaya E.A."/>
            <person name="Ravin N.V."/>
            <person name="Skryabin K.G."/>
        </authorList>
    </citation>
    <scope>NUCLEOTIDE SEQUENCE [LARGE SCALE GENOMIC DNA]</scope>
    <source>
        <strain evidence="7 8">768-20</strain>
    </source>
</reference>
<keyword evidence="4 6" id="KW-1133">Transmembrane helix</keyword>
<dbReference type="Pfam" id="PF02653">
    <property type="entry name" value="BPD_transp_2"/>
    <property type="match status" value="1"/>
</dbReference>
<feature type="transmembrane region" description="Helical" evidence="6">
    <location>
        <begin position="263"/>
        <end position="280"/>
    </location>
</feature>
<keyword evidence="3 6" id="KW-0812">Transmembrane</keyword>
<dbReference type="PANTHER" id="PTHR30482">
    <property type="entry name" value="HIGH-AFFINITY BRANCHED-CHAIN AMINO ACID TRANSPORT SYSTEM PERMEASE"/>
    <property type="match status" value="1"/>
</dbReference>
<feature type="transmembrane region" description="Helical" evidence="6">
    <location>
        <begin position="39"/>
        <end position="62"/>
    </location>
</feature>
<dbReference type="CDD" id="cd06581">
    <property type="entry name" value="TM_PBP1_LivM_like"/>
    <property type="match status" value="1"/>
</dbReference>
<feature type="transmembrane region" description="Helical" evidence="6">
    <location>
        <begin position="311"/>
        <end position="330"/>
    </location>
</feature>
<reference key="2">
    <citation type="submission" date="2011-03" db="EMBL/GenBank/DDBJ databases">
        <title>Complete genome sequence of the thermoacidophilic crenarchaeon Thermoproteus uzoniensis 768-20.</title>
        <authorList>
            <person name="Mardanov A.V."/>
            <person name="Gumerov V.M."/>
            <person name="Beletsky A.V."/>
            <person name="Prokofeva M.I."/>
            <person name="Bonch-Osmolovskaya E.A."/>
            <person name="Ravin N.V."/>
            <person name="Skryabin K.G."/>
        </authorList>
    </citation>
    <scope>NUCLEOTIDE SEQUENCE</scope>
    <source>
        <strain>768-20</strain>
    </source>
</reference>
<keyword evidence="2" id="KW-1003">Cell membrane</keyword>
<dbReference type="Proteomes" id="UP000008138">
    <property type="component" value="Chromosome"/>
</dbReference>
<evidence type="ECO:0000256" key="5">
    <source>
        <dbReference type="ARBA" id="ARBA00023136"/>
    </source>
</evidence>
<protein>
    <submittedName>
        <fullName evidence="7">Inner-membrane translocator</fullName>
    </submittedName>
</protein>
<name>F2L5K8_THEU7</name>
<evidence type="ECO:0000256" key="3">
    <source>
        <dbReference type="ARBA" id="ARBA00022692"/>
    </source>
</evidence>
<evidence type="ECO:0000256" key="1">
    <source>
        <dbReference type="ARBA" id="ARBA00004651"/>
    </source>
</evidence>
<sequence>MTRDVTIKTIALAAILAVVAALAFFSPLPRDVKVLLQNLSIYIGIYAIYVISLNLEVGYLGLPQFGKVMFLIIGAIAVGGIAAKLILLIYQSYLLKAIGVAPLSNVGNYCMLYQYSVGSLVNQQLAQNPALGFGYFLLGIALAMALSAALGVLFAYPAIRLREDYLGILLLVSGEFLRVVTYYATPVACGVNGAVIPDPFAWASGETRTLVFFAITAVMLVVTYLVFDTIGNSPFGRTLRAIRDAETAAAVFGKDIVKFRIRVLAFASAFAGLAGALLAYYFDYTILGTFLPIYTFIGWTMLILGGQGNNVGAIVGAVIYYAIQTVLDIYKNALQAVLHADPTYLAYAIFGLAIILVLMYRPQGIVPEKPVKTVDLYTIRKEVLNKKD</sequence>
<organism evidence="7 8">
    <name type="scientific">Thermoproteus uzoniensis (strain 768-20)</name>
    <dbReference type="NCBI Taxonomy" id="999630"/>
    <lineage>
        <taxon>Archaea</taxon>
        <taxon>Thermoproteota</taxon>
        <taxon>Thermoprotei</taxon>
        <taxon>Thermoproteales</taxon>
        <taxon>Thermoproteaceae</taxon>
        <taxon>Thermoproteus</taxon>
    </lineage>
</organism>
<dbReference type="KEGG" id="tuz:TUZN_0895"/>
<feature type="transmembrane region" description="Helical" evidence="6">
    <location>
        <begin position="68"/>
        <end position="90"/>
    </location>
</feature>
<evidence type="ECO:0000313" key="8">
    <source>
        <dbReference type="Proteomes" id="UP000008138"/>
    </source>
</evidence>
<dbReference type="GO" id="GO:0005886">
    <property type="term" value="C:plasma membrane"/>
    <property type="evidence" value="ECO:0007669"/>
    <property type="project" value="UniProtKB-SubCell"/>
</dbReference>
<dbReference type="InterPro" id="IPR043428">
    <property type="entry name" value="LivM-like"/>
</dbReference>
<dbReference type="GeneID" id="10360428"/>
<feature type="transmembrane region" description="Helical" evidence="6">
    <location>
        <begin position="6"/>
        <end position="27"/>
    </location>
</feature>
<keyword evidence="8" id="KW-1185">Reference proteome</keyword>
<accession>F2L5K8</accession>
<dbReference type="HOGENOM" id="CLU_031365_1_0_2"/>
<dbReference type="EMBL" id="CP002590">
    <property type="protein sequence ID" value="AEA12379.1"/>
    <property type="molecule type" value="Genomic_DNA"/>
</dbReference>
<feature type="transmembrane region" description="Helical" evidence="6">
    <location>
        <begin position="209"/>
        <end position="227"/>
    </location>
</feature>
<dbReference type="OrthoDB" id="15394at2157"/>
<feature type="transmembrane region" description="Helical" evidence="6">
    <location>
        <begin position="165"/>
        <end position="184"/>
    </location>
</feature>
<dbReference type="STRING" id="999630.TUZN_0895"/>
<proteinExistence type="predicted"/>
<evidence type="ECO:0000256" key="4">
    <source>
        <dbReference type="ARBA" id="ARBA00022989"/>
    </source>
</evidence>
<dbReference type="eggNOG" id="arCOG01273">
    <property type="taxonomic scope" value="Archaea"/>
</dbReference>
<evidence type="ECO:0000256" key="6">
    <source>
        <dbReference type="SAM" id="Phobius"/>
    </source>
</evidence>
<comment type="subcellular location">
    <subcellularLocation>
        <location evidence="1">Cell membrane</location>
        <topology evidence="1">Multi-pass membrane protein</topology>
    </subcellularLocation>
</comment>
<feature type="transmembrane region" description="Helical" evidence="6">
    <location>
        <begin position="135"/>
        <end position="158"/>
    </location>
</feature>
<evidence type="ECO:0000256" key="2">
    <source>
        <dbReference type="ARBA" id="ARBA00022475"/>
    </source>
</evidence>
<dbReference type="GO" id="GO:0015658">
    <property type="term" value="F:branched-chain amino acid transmembrane transporter activity"/>
    <property type="evidence" value="ECO:0007669"/>
    <property type="project" value="InterPro"/>
</dbReference>
<dbReference type="AlphaFoldDB" id="F2L5K8"/>
<evidence type="ECO:0000313" key="7">
    <source>
        <dbReference type="EMBL" id="AEA12379.1"/>
    </source>
</evidence>
<dbReference type="RefSeq" id="WP_013679715.1">
    <property type="nucleotide sequence ID" value="NC_015315.1"/>
</dbReference>
<dbReference type="PANTHER" id="PTHR30482:SF1">
    <property type="entry name" value="BRANCHED-CHAIN AMINO ACID TRANSPORT PERMEASE PROTEIN LIVM-RELATED"/>
    <property type="match status" value="1"/>
</dbReference>
<keyword evidence="5 6" id="KW-0472">Membrane</keyword>